<gene>
    <name evidence="7" type="ORF">OXD698_LOCUS51399</name>
</gene>
<dbReference type="PROSITE" id="PS50835">
    <property type="entry name" value="IG_LIKE"/>
    <property type="match status" value="1"/>
</dbReference>
<dbReference type="GO" id="GO:0005911">
    <property type="term" value="C:cell-cell junction"/>
    <property type="evidence" value="ECO:0007669"/>
    <property type="project" value="TreeGrafter"/>
</dbReference>
<dbReference type="Gene3D" id="2.60.40.10">
    <property type="entry name" value="Immunoglobulins"/>
    <property type="match status" value="1"/>
</dbReference>
<dbReference type="PANTHER" id="PTHR11640">
    <property type="entry name" value="NEPHRIN"/>
    <property type="match status" value="1"/>
</dbReference>
<evidence type="ECO:0000256" key="4">
    <source>
        <dbReference type="ARBA" id="ARBA00023180"/>
    </source>
</evidence>
<comment type="subcellular location">
    <subcellularLocation>
        <location evidence="1">Membrane</location>
        <topology evidence="1">Single-pass type I membrane protein</topology>
    </subcellularLocation>
</comment>
<sequence>KSNLIGHSQASVHIRVQYAPIVRLNGGGILSENTRLVLTCIVDAFPTVDSYQWFKDDMKLNISSLTSSLIIDKVSKYDAGIYTCLAKNTLKYSNGSTIEKFDKTQTRVTIECKLFSFS</sequence>
<name>A0A820P6V1_9BILA</name>
<organism evidence="7 8">
    <name type="scientific">Adineta steineri</name>
    <dbReference type="NCBI Taxonomy" id="433720"/>
    <lineage>
        <taxon>Eukaryota</taxon>
        <taxon>Metazoa</taxon>
        <taxon>Spiralia</taxon>
        <taxon>Gnathifera</taxon>
        <taxon>Rotifera</taxon>
        <taxon>Eurotatoria</taxon>
        <taxon>Bdelloidea</taxon>
        <taxon>Adinetida</taxon>
        <taxon>Adinetidae</taxon>
        <taxon>Adineta</taxon>
    </lineage>
</organism>
<dbReference type="InterPro" id="IPR051275">
    <property type="entry name" value="Cell_adhesion_signaling"/>
</dbReference>
<dbReference type="EMBL" id="CAJOAZ010026297">
    <property type="protein sequence ID" value="CAF4400016.1"/>
    <property type="molecule type" value="Genomic_DNA"/>
</dbReference>
<dbReference type="InterPro" id="IPR003598">
    <property type="entry name" value="Ig_sub2"/>
</dbReference>
<dbReference type="AlphaFoldDB" id="A0A820P6V1"/>
<evidence type="ECO:0000259" key="6">
    <source>
        <dbReference type="PROSITE" id="PS50835"/>
    </source>
</evidence>
<dbReference type="PANTHER" id="PTHR11640:SF31">
    <property type="entry name" value="IRREGULAR CHIASM C-ROUGHEST PROTEIN-RELATED"/>
    <property type="match status" value="1"/>
</dbReference>
<dbReference type="CDD" id="cd00096">
    <property type="entry name" value="Ig"/>
    <property type="match status" value="1"/>
</dbReference>
<evidence type="ECO:0000256" key="3">
    <source>
        <dbReference type="ARBA" id="ARBA00023157"/>
    </source>
</evidence>
<dbReference type="Pfam" id="PF13927">
    <property type="entry name" value="Ig_3"/>
    <property type="match status" value="1"/>
</dbReference>
<keyword evidence="2" id="KW-0472">Membrane</keyword>
<feature type="domain" description="Ig-like" evidence="6">
    <location>
        <begin position="20"/>
        <end position="102"/>
    </location>
</feature>
<accession>A0A820P6V1</accession>
<dbReference type="Proteomes" id="UP000663844">
    <property type="component" value="Unassembled WGS sequence"/>
</dbReference>
<dbReference type="SMART" id="SM00408">
    <property type="entry name" value="IGc2"/>
    <property type="match status" value="1"/>
</dbReference>
<dbReference type="SUPFAM" id="SSF48726">
    <property type="entry name" value="Immunoglobulin"/>
    <property type="match status" value="1"/>
</dbReference>
<dbReference type="InterPro" id="IPR036179">
    <property type="entry name" value="Ig-like_dom_sf"/>
</dbReference>
<evidence type="ECO:0000256" key="2">
    <source>
        <dbReference type="ARBA" id="ARBA00023136"/>
    </source>
</evidence>
<dbReference type="InterPro" id="IPR013783">
    <property type="entry name" value="Ig-like_fold"/>
</dbReference>
<evidence type="ECO:0000313" key="8">
    <source>
        <dbReference type="Proteomes" id="UP000663844"/>
    </source>
</evidence>
<dbReference type="InterPro" id="IPR003599">
    <property type="entry name" value="Ig_sub"/>
</dbReference>
<keyword evidence="4" id="KW-0325">Glycoprotein</keyword>
<dbReference type="GO" id="GO:0098609">
    <property type="term" value="P:cell-cell adhesion"/>
    <property type="evidence" value="ECO:0007669"/>
    <property type="project" value="TreeGrafter"/>
</dbReference>
<reference evidence="7" key="1">
    <citation type="submission" date="2021-02" db="EMBL/GenBank/DDBJ databases">
        <authorList>
            <person name="Nowell W R."/>
        </authorList>
    </citation>
    <scope>NUCLEOTIDE SEQUENCE</scope>
</reference>
<evidence type="ECO:0000256" key="5">
    <source>
        <dbReference type="ARBA" id="ARBA00023319"/>
    </source>
</evidence>
<dbReference type="InterPro" id="IPR007110">
    <property type="entry name" value="Ig-like_dom"/>
</dbReference>
<comment type="caution">
    <text evidence="7">The sequence shown here is derived from an EMBL/GenBank/DDBJ whole genome shotgun (WGS) entry which is preliminary data.</text>
</comment>
<protein>
    <recommendedName>
        <fullName evidence="6">Ig-like domain-containing protein</fullName>
    </recommendedName>
</protein>
<dbReference type="GO" id="GO:0005886">
    <property type="term" value="C:plasma membrane"/>
    <property type="evidence" value="ECO:0007669"/>
    <property type="project" value="TreeGrafter"/>
</dbReference>
<evidence type="ECO:0000256" key="1">
    <source>
        <dbReference type="ARBA" id="ARBA00004479"/>
    </source>
</evidence>
<proteinExistence type="predicted"/>
<keyword evidence="5" id="KW-0393">Immunoglobulin domain</keyword>
<dbReference type="GO" id="GO:0050839">
    <property type="term" value="F:cell adhesion molecule binding"/>
    <property type="evidence" value="ECO:0007669"/>
    <property type="project" value="TreeGrafter"/>
</dbReference>
<keyword evidence="3" id="KW-1015">Disulfide bond</keyword>
<evidence type="ECO:0000313" key="7">
    <source>
        <dbReference type="EMBL" id="CAF4400016.1"/>
    </source>
</evidence>
<feature type="non-terminal residue" evidence="7">
    <location>
        <position position="1"/>
    </location>
</feature>
<dbReference type="SMART" id="SM00409">
    <property type="entry name" value="IG"/>
    <property type="match status" value="1"/>
</dbReference>